<evidence type="ECO:0000313" key="1">
    <source>
        <dbReference type="EMBL" id="BCT77373.1"/>
    </source>
</evidence>
<dbReference type="InterPro" id="IPR050509">
    <property type="entry name" value="CoA-transferase_III"/>
</dbReference>
<proteinExistence type="predicted"/>
<name>A0ABM7PZ83_SINCY</name>
<protein>
    <submittedName>
        <fullName evidence="1">L-carnitine dehydratase</fullName>
    </submittedName>
</protein>
<dbReference type="Gene3D" id="3.40.50.10540">
    <property type="entry name" value="Crotonobetainyl-coa:carnitine coa-transferase, domain 1"/>
    <property type="match status" value="1"/>
</dbReference>
<dbReference type="InterPro" id="IPR023606">
    <property type="entry name" value="CoA-Trfase_III_dom_1_sf"/>
</dbReference>
<dbReference type="RefSeq" id="WP_229230081.1">
    <property type="nucleotide sequence ID" value="NZ_AP024525.1"/>
</dbReference>
<sequence length="466" mass="48115">MTTHDGVGLLGLRRHLAPVLGDVPELHDWWSGPRTWWAGALDVEGLALGSLGALIAALTALAETRGEAVSGSRVATSSALAAASFDSIRRLRVDGKPPDIWAPTSGFRQARDGWVRLHANYPHHAQALLAGLGIAGSEQLDAAVRERDALDVEAAVRAAGGVAAAVRTPGEWAASGAGTAAAGEPWIRWSLGEVPAVALTHDAAPGVPLHGVRVLDLTRVIAGPSASRLLGALGADVLRVDPPQHPELLDAHLDTGFAKRSAVADLRVAEQLGQVRALARGADVVLLGYRQASLARFGMDAESLRADFPRAAVVALNAWGWEGPWAHARGFDSIVQAACGIADLYGTARDGGAHDAAWRPGALPVQALDHATGMGMAAAAVALLAARARGIAGSARLSLIATANELLRAGTPAAAEPADLSVETRKAASPYGELEYVGPLLAVGGVPLDYPHPPVRYGTSPLEWAG</sequence>
<evidence type="ECO:0000313" key="2">
    <source>
        <dbReference type="Proteomes" id="UP001319861"/>
    </source>
</evidence>
<organism evidence="1 2">
    <name type="scientific">Sinomonas cyclohexanicum</name>
    <name type="common">Corynebacterium cyclohexanicum</name>
    <dbReference type="NCBI Taxonomy" id="322009"/>
    <lineage>
        <taxon>Bacteria</taxon>
        <taxon>Bacillati</taxon>
        <taxon>Actinomycetota</taxon>
        <taxon>Actinomycetes</taxon>
        <taxon>Micrococcales</taxon>
        <taxon>Micrococcaceae</taxon>
        <taxon>Sinomonas</taxon>
    </lineage>
</organism>
<dbReference type="SUPFAM" id="SSF89796">
    <property type="entry name" value="CoA-transferase family III (CaiB/BaiF)"/>
    <property type="match status" value="2"/>
</dbReference>
<dbReference type="PANTHER" id="PTHR48228:SF4">
    <property type="entry name" value="BLR3030 PROTEIN"/>
    <property type="match status" value="1"/>
</dbReference>
<dbReference type="PANTHER" id="PTHR48228">
    <property type="entry name" value="SUCCINYL-COA--D-CITRAMALATE COA-TRANSFERASE"/>
    <property type="match status" value="1"/>
</dbReference>
<dbReference type="EMBL" id="AP024525">
    <property type="protein sequence ID" value="BCT77373.1"/>
    <property type="molecule type" value="Genomic_DNA"/>
</dbReference>
<gene>
    <name evidence="1" type="ORF">SCMU_32150</name>
</gene>
<keyword evidence="2" id="KW-1185">Reference proteome</keyword>
<accession>A0ABM7PZ83</accession>
<dbReference type="Pfam" id="PF02515">
    <property type="entry name" value="CoA_transf_3"/>
    <property type="match status" value="1"/>
</dbReference>
<reference evidence="1 2" key="1">
    <citation type="journal article" date="2021" name="J. Biosci. Bioeng.">
        <title>Identification and characterization of a chc gene cluster responsible for the aromatization pathway of cyclohexanecarboxylate degradation in Sinomonas cyclohexanicum ATCC 51369.</title>
        <authorList>
            <person name="Yamamoto T."/>
            <person name="Hasegawa Y."/>
            <person name="Lau P.C.K."/>
            <person name="Iwaki H."/>
        </authorList>
    </citation>
    <scope>NUCLEOTIDE SEQUENCE [LARGE SCALE GENOMIC DNA]</scope>
    <source>
        <strain evidence="1 2">ATCC 51369</strain>
    </source>
</reference>
<dbReference type="Proteomes" id="UP001319861">
    <property type="component" value="Chromosome"/>
</dbReference>
<dbReference type="InterPro" id="IPR003673">
    <property type="entry name" value="CoA-Trfase_fam_III"/>
</dbReference>